<accession>U5DGD7</accession>
<evidence type="ECO:0000313" key="1">
    <source>
        <dbReference type="EMBL" id="ERN40651.1"/>
    </source>
</evidence>
<evidence type="ECO:0000313" key="2">
    <source>
        <dbReference type="Proteomes" id="UP000016960"/>
    </source>
</evidence>
<dbReference type="Proteomes" id="UP000016960">
    <property type="component" value="Unassembled WGS sequence"/>
</dbReference>
<feature type="non-terminal residue" evidence="1">
    <location>
        <position position="1"/>
    </location>
</feature>
<comment type="caution">
    <text evidence="1">The sequence shown here is derived from an EMBL/GenBank/DDBJ whole genome shotgun (WGS) entry which is preliminary data.</text>
</comment>
<gene>
    <name evidence="1" type="ORF">KR51_00028240</name>
</gene>
<name>U5DGD7_9CHRO</name>
<proteinExistence type="predicted"/>
<protein>
    <submittedName>
        <fullName evidence="1">Uncharacterized protein</fullName>
    </submittedName>
</protein>
<keyword evidence="2" id="KW-1185">Reference proteome</keyword>
<dbReference type="AlphaFoldDB" id="U5DGD7"/>
<dbReference type="InParanoid" id="U5DGD7"/>
<reference evidence="1 2" key="1">
    <citation type="submission" date="2013-05" db="EMBL/GenBank/DDBJ databases">
        <title>Draft genome sequence of Rubidibacter lacunae KORDI 51-2.</title>
        <authorList>
            <person name="Choi D.H."/>
            <person name="Noh J.H."/>
            <person name="Kwon K.-K."/>
            <person name="Lee J.-H."/>
            <person name="Ryu J.-Y."/>
        </authorList>
    </citation>
    <scope>NUCLEOTIDE SEQUENCE [LARGE SCALE GENOMIC DNA]</scope>
    <source>
        <strain evidence="1 2">KORDI 51-2</strain>
    </source>
</reference>
<dbReference type="EMBL" id="ASSJ01000071">
    <property type="protein sequence ID" value="ERN40651.1"/>
    <property type="molecule type" value="Genomic_DNA"/>
</dbReference>
<sequence length="90" mass="10114">GACHLLERKISLEVSPSSECLMTPADHAQLQQHVAAIADILYRNTPTDQLQTLEGIEQTWRAQAQQTVLPQLGIFLSRQLRRQLPATPDR</sequence>
<organism evidence="1 2">
    <name type="scientific">Rubidibacter lacunae KORDI 51-2</name>
    <dbReference type="NCBI Taxonomy" id="582515"/>
    <lineage>
        <taxon>Bacteria</taxon>
        <taxon>Bacillati</taxon>
        <taxon>Cyanobacteriota</taxon>
        <taxon>Cyanophyceae</taxon>
        <taxon>Oscillatoriophycideae</taxon>
        <taxon>Chroococcales</taxon>
        <taxon>Aphanothecaceae</taxon>
        <taxon>Rubidibacter</taxon>
    </lineage>
</organism>